<protein>
    <submittedName>
        <fullName evidence="2">Uncharacterized protein</fullName>
    </submittedName>
</protein>
<comment type="caution">
    <text evidence="2">The sequence shown here is derived from an EMBL/GenBank/DDBJ whole genome shotgun (WGS) entry which is preliminary data.</text>
</comment>
<feature type="compositionally biased region" description="Low complexity" evidence="1">
    <location>
        <begin position="75"/>
        <end position="89"/>
    </location>
</feature>
<dbReference type="PANTHER" id="PTHR34468">
    <property type="entry name" value="MICROTUBULE-ASSOCIATED FUTSCH-LIKE PROTEIN"/>
    <property type="match status" value="1"/>
</dbReference>
<dbReference type="PANTHER" id="PTHR34468:SF3">
    <property type="entry name" value="OS03G0288900 PROTEIN"/>
    <property type="match status" value="1"/>
</dbReference>
<accession>A0A445E4T3</accession>
<evidence type="ECO:0000313" key="2">
    <source>
        <dbReference type="EMBL" id="RYR70355.1"/>
    </source>
</evidence>
<keyword evidence="3" id="KW-1185">Reference proteome</keyword>
<evidence type="ECO:0000256" key="1">
    <source>
        <dbReference type="SAM" id="MobiDB-lite"/>
    </source>
</evidence>
<reference evidence="2 3" key="1">
    <citation type="submission" date="2019-01" db="EMBL/GenBank/DDBJ databases">
        <title>Sequencing of cultivated peanut Arachis hypogaea provides insights into genome evolution and oil improvement.</title>
        <authorList>
            <person name="Chen X."/>
        </authorList>
    </citation>
    <scope>NUCLEOTIDE SEQUENCE [LARGE SCALE GENOMIC DNA]</scope>
    <source>
        <strain evidence="3">cv. Fuhuasheng</strain>
        <tissue evidence="2">Leaves</tissue>
    </source>
</reference>
<dbReference type="STRING" id="3818.A0A445E4T3"/>
<dbReference type="Gramene" id="arahy.Tifrunner.gnm2.ann2.Ah03g022800.1">
    <property type="protein sequence ID" value="arahy.Tifrunner.gnm2.ann2.Ah03g022800.1-CDS"/>
    <property type="gene ID" value="arahy.Tifrunner.gnm2.ann2.Ah03g022800"/>
</dbReference>
<sequence>MDPLPTPLPVKANDSKQRINAKVNQASTKIATNESQIQSRKNRVFGTARNTNIMGKPVWDKCTTTTITTKPKICVPKKQAPKSSSSISSTNPAENVNNSPRLLNDAGEPKTPHVRTKHKGSKPPATPFYTAAHCSKCRFDKLETSSYWIGQIKLAESAGKHFVAADFFRLALESMAEPIRNLRMELKRYLLRHEYLSEQKIWKEVSVKYGLLKIESNNNDTSQIMDSSSNDQNKMEEKLG</sequence>
<dbReference type="EMBL" id="SDMP01000003">
    <property type="protein sequence ID" value="RYR70355.1"/>
    <property type="molecule type" value="Genomic_DNA"/>
</dbReference>
<dbReference type="AlphaFoldDB" id="A0A445E4T3"/>
<feature type="compositionally biased region" description="Polar residues" evidence="1">
    <location>
        <begin position="220"/>
        <end position="232"/>
    </location>
</feature>
<proteinExistence type="predicted"/>
<organism evidence="2 3">
    <name type="scientific">Arachis hypogaea</name>
    <name type="common">Peanut</name>
    <dbReference type="NCBI Taxonomy" id="3818"/>
    <lineage>
        <taxon>Eukaryota</taxon>
        <taxon>Viridiplantae</taxon>
        <taxon>Streptophyta</taxon>
        <taxon>Embryophyta</taxon>
        <taxon>Tracheophyta</taxon>
        <taxon>Spermatophyta</taxon>
        <taxon>Magnoliopsida</taxon>
        <taxon>eudicotyledons</taxon>
        <taxon>Gunneridae</taxon>
        <taxon>Pentapetalae</taxon>
        <taxon>rosids</taxon>
        <taxon>fabids</taxon>
        <taxon>Fabales</taxon>
        <taxon>Fabaceae</taxon>
        <taxon>Papilionoideae</taxon>
        <taxon>50 kb inversion clade</taxon>
        <taxon>dalbergioids sensu lato</taxon>
        <taxon>Dalbergieae</taxon>
        <taxon>Pterocarpus clade</taxon>
        <taxon>Arachis</taxon>
    </lineage>
</organism>
<name>A0A445E4T3_ARAHY</name>
<feature type="compositionally biased region" description="Polar residues" evidence="1">
    <location>
        <begin position="90"/>
        <end position="101"/>
    </location>
</feature>
<feature type="region of interest" description="Disordered" evidence="1">
    <location>
        <begin position="75"/>
        <end position="124"/>
    </location>
</feature>
<evidence type="ECO:0000313" key="3">
    <source>
        <dbReference type="Proteomes" id="UP000289738"/>
    </source>
</evidence>
<dbReference type="Proteomes" id="UP000289738">
    <property type="component" value="Chromosome A03"/>
</dbReference>
<dbReference type="SMR" id="A0A445E4T3"/>
<gene>
    <name evidence="2" type="ORF">Ahy_A03g016854</name>
</gene>
<feature type="region of interest" description="Disordered" evidence="1">
    <location>
        <begin position="220"/>
        <end position="240"/>
    </location>
</feature>
<feature type="compositionally biased region" description="Basic residues" evidence="1">
    <location>
        <begin position="112"/>
        <end position="121"/>
    </location>
</feature>